<dbReference type="InterPro" id="IPR013785">
    <property type="entry name" value="Aldolase_TIM"/>
</dbReference>
<comment type="cofactor">
    <cofactor evidence="3">
        <name>Co(2+)</name>
        <dbReference type="ChEBI" id="CHEBI:48828"/>
    </cofactor>
</comment>
<dbReference type="FunFam" id="3.20.20.70:FF:000004">
    <property type="entry name" value="Ribulose-phosphate 3-epimerase"/>
    <property type="match status" value="1"/>
</dbReference>
<evidence type="ECO:0000256" key="6">
    <source>
        <dbReference type="ARBA" id="ARBA00009541"/>
    </source>
</evidence>
<evidence type="ECO:0000256" key="5">
    <source>
        <dbReference type="ARBA" id="ARBA00001954"/>
    </source>
</evidence>
<accession>A0A3R9ZJC4</accession>
<comment type="cofactor">
    <cofactor evidence="2">
        <name>Mn(2+)</name>
        <dbReference type="ChEBI" id="CHEBI:29035"/>
    </cofactor>
</comment>
<keyword evidence="13" id="KW-0464">Manganese</keyword>
<comment type="cofactor">
    <cofactor evidence="10 13">
        <name>a divalent metal cation</name>
        <dbReference type="ChEBI" id="CHEBI:60240"/>
    </cofactor>
    <text evidence="10 13">Binds 1 divalent metal cation per subunit.</text>
</comment>
<comment type="cofactor">
    <cofactor evidence="5">
        <name>Fe(2+)</name>
        <dbReference type="ChEBI" id="CHEBI:29033"/>
    </cofactor>
</comment>
<dbReference type="GO" id="GO:0004750">
    <property type="term" value="F:D-ribulose-phosphate 3-epimerase activity"/>
    <property type="evidence" value="ECO:0007669"/>
    <property type="project" value="UniProtKB-UniRule"/>
</dbReference>
<evidence type="ECO:0000256" key="7">
    <source>
        <dbReference type="ARBA" id="ARBA00013188"/>
    </source>
</evidence>
<dbReference type="SUPFAM" id="SSF51366">
    <property type="entry name" value="Ribulose-phoshate binding barrel"/>
    <property type="match status" value="1"/>
</dbReference>
<organism evidence="15 16">
    <name type="scientific">Candidatus Aquarickettsia rohweri</name>
    <dbReference type="NCBI Taxonomy" id="2602574"/>
    <lineage>
        <taxon>Bacteria</taxon>
        <taxon>Pseudomonadati</taxon>
        <taxon>Pseudomonadota</taxon>
        <taxon>Alphaproteobacteria</taxon>
        <taxon>Rickettsiales</taxon>
        <taxon>Candidatus Midichloriaceae</taxon>
        <taxon>Candidatus Aquarickettsia</taxon>
    </lineage>
</organism>
<dbReference type="InterPro" id="IPR026019">
    <property type="entry name" value="Ribul_P_3_epim"/>
</dbReference>
<dbReference type="GO" id="GO:0006098">
    <property type="term" value="P:pentose-phosphate shunt"/>
    <property type="evidence" value="ECO:0007669"/>
    <property type="project" value="UniProtKB-UniRule"/>
</dbReference>
<keyword evidence="16" id="KW-1185">Reference proteome</keyword>
<dbReference type="GO" id="GO:0046872">
    <property type="term" value="F:metal ion binding"/>
    <property type="evidence" value="ECO:0007669"/>
    <property type="project" value="UniProtKB-UniRule"/>
</dbReference>
<dbReference type="OrthoDB" id="1645589at2"/>
<dbReference type="InterPro" id="IPR000056">
    <property type="entry name" value="Ribul_P_3_epim-like"/>
</dbReference>
<evidence type="ECO:0000256" key="13">
    <source>
        <dbReference type="PIRSR" id="PIRSR001461-2"/>
    </source>
</evidence>
<evidence type="ECO:0000256" key="14">
    <source>
        <dbReference type="PIRSR" id="PIRSR001461-3"/>
    </source>
</evidence>
<dbReference type="EC" id="5.1.3.1" evidence="7 10"/>
<dbReference type="PROSITE" id="PS01086">
    <property type="entry name" value="RIBUL_P_3_EPIMER_2"/>
    <property type="match status" value="1"/>
</dbReference>
<dbReference type="Gene3D" id="3.20.20.70">
    <property type="entry name" value="Aldolase class I"/>
    <property type="match status" value="1"/>
</dbReference>
<proteinExistence type="inferred from homology"/>
<protein>
    <recommendedName>
        <fullName evidence="7 10">Ribulose-phosphate 3-epimerase</fullName>
        <ecNumber evidence="7 10">5.1.3.1</ecNumber>
    </recommendedName>
</protein>
<feature type="binding site" evidence="10 13">
    <location>
        <position position="177"/>
    </location>
    <ligand>
        <name>a divalent metal cation</name>
        <dbReference type="ChEBI" id="CHEBI:60240"/>
    </ligand>
</feature>
<dbReference type="GO" id="GO:0019323">
    <property type="term" value="P:pentose catabolic process"/>
    <property type="evidence" value="ECO:0007669"/>
    <property type="project" value="UniProtKB-UniRule"/>
</dbReference>
<feature type="binding site" evidence="14">
    <location>
        <position position="179"/>
    </location>
    <ligand>
        <name>substrate</name>
    </ligand>
</feature>
<comment type="catalytic activity">
    <reaction evidence="1 10 11">
        <text>D-ribulose 5-phosphate = D-xylulose 5-phosphate</text>
        <dbReference type="Rhea" id="RHEA:13677"/>
        <dbReference type="ChEBI" id="CHEBI:57737"/>
        <dbReference type="ChEBI" id="CHEBI:58121"/>
        <dbReference type="EC" id="5.1.3.1"/>
    </reaction>
</comment>
<dbReference type="AlphaFoldDB" id="A0A3R9ZJC4"/>
<dbReference type="NCBIfam" id="NF004076">
    <property type="entry name" value="PRK05581.1-4"/>
    <property type="match status" value="1"/>
</dbReference>
<feature type="binding site" evidence="10">
    <location>
        <begin position="177"/>
        <end position="179"/>
    </location>
    <ligand>
        <name>substrate</name>
    </ligand>
</feature>
<comment type="similarity">
    <text evidence="6 10 11">Belongs to the ribulose-phosphate 3-epimerase family.</text>
</comment>
<dbReference type="InterPro" id="IPR011060">
    <property type="entry name" value="RibuloseP-bd_barrel"/>
</dbReference>
<keyword evidence="13" id="KW-0170">Cobalt</keyword>
<comment type="function">
    <text evidence="10">Catalyzes the reversible epimerization of D-ribulose 5-phosphate to D-xylulose 5-phosphate.</text>
</comment>
<keyword evidence="10 11" id="KW-0119">Carbohydrate metabolism</keyword>
<reference evidence="16" key="1">
    <citation type="submission" date="2018-11" db="EMBL/GenBank/DDBJ databases">
        <title>Phylogenetic, genomic, and biogeographic characterization of a novel and ubiquitous marine invertebrate-associated Rickettsiales parasite, Candidatus Marinoinvertebrata rohwerii, gen. nov., sp. nov.</title>
        <authorList>
            <person name="Klinges J.G."/>
            <person name="Rosales S.M."/>
            <person name="Mcminds R."/>
            <person name="Shaver E.C."/>
            <person name="Shantz A."/>
            <person name="Peters E.C."/>
            <person name="Burkepile D.E."/>
            <person name="Silliman B.R."/>
            <person name="Vega Thurber R.L."/>
        </authorList>
    </citation>
    <scope>NUCLEOTIDE SEQUENCE [LARGE SCALE GENOMIC DNA]</scope>
    <source>
        <strain evidence="16">a_cerv_44</strain>
    </source>
</reference>
<comment type="caution">
    <text evidence="10">Lacks conserved residue(s) required for the propagation of feature annotation.</text>
</comment>
<feature type="binding site" evidence="10 13">
    <location>
        <position position="38"/>
    </location>
    <ligand>
        <name>a divalent metal cation</name>
        <dbReference type="ChEBI" id="CHEBI:60240"/>
    </ligand>
</feature>
<dbReference type="HAMAP" id="MF_02227">
    <property type="entry name" value="RPE"/>
    <property type="match status" value="1"/>
</dbReference>
<dbReference type="Pfam" id="PF00834">
    <property type="entry name" value="Ribul_P_3_epim"/>
    <property type="match status" value="1"/>
</dbReference>
<dbReference type="PROSITE" id="PS01085">
    <property type="entry name" value="RIBUL_P_3_EPIMER_1"/>
    <property type="match status" value="1"/>
</dbReference>
<feature type="active site" description="Proton acceptor" evidence="10 12">
    <location>
        <position position="38"/>
    </location>
</feature>
<sequence>MTTKKHKISASILAADFSILKEEVKNISTSGADSIHLDIMDGHFVPNLTFGPDIVKCIKKESSIQLKTHLMIKNPEKYIDAYIEAGSDAIIFHQETVTHIDRFIDYIKSKNVKAGISIVPSTHESTLKYIYDKLDEILIMTVNPGFGGQKFLNSQLEKIKNISIMTSNIANIDIGVDGGINPTTLTECVKNGTNLAIAGNYIFKSTNYKERVIKLKNCFN</sequence>
<dbReference type="NCBIfam" id="TIGR01163">
    <property type="entry name" value="rpe"/>
    <property type="match status" value="1"/>
</dbReference>
<feature type="binding site" evidence="10 13">
    <location>
        <position position="36"/>
    </location>
    <ligand>
        <name>a divalent metal cation</name>
        <dbReference type="ChEBI" id="CHEBI:60240"/>
    </ligand>
</feature>
<evidence type="ECO:0000256" key="10">
    <source>
        <dbReference type="HAMAP-Rule" id="MF_02227"/>
    </source>
</evidence>
<evidence type="ECO:0000256" key="1">
    <source>
        <dbReference type="ARBA" id="ARBA00001782"/>
    </source>
</evidence>
<comment type="caution">
    <text evidence="15">The sequence shown here is derived from an EMBL/GenBank/DDBJ whole genome shotgun (WGS) entry which is preliminary data.</text>
</comment>
<evidence type="ECO:0000256" key="12">
    <source>
        <dbReference type="PIRSR" id="PIRSR001461-1"/>
    </source>
</evidence>
<dbReference type="RefSeq" id="WP_126044999.1">
    <property type="nucleotide sequence ID" value="NZ_RXFM01000067.1"/>
</dbReference>
<evidence type="ECO:0000256" key="3">
    <source>
        <dbReference type="ARBA" id="ARBA00001941"/>
    </source>
</evidence>
<dbReference type="CDD" id="cd00429">
    <property type="entry name" value="RPE"/>
    <property type="match status" value="1"/>
</dbReference>
<dbReference type="Proteomes" id="UP000279470">
    <property type="component" value="Unassembled WGS sequence"/>
</dbReference>
<evidence type="ECO:0000313" key="15">
    <source>
        <dbReference type="EMBL" id="RST64175.1"/>
    </source>
</evidence>
<dbReference type="PANTHER" id="PTHR11749">
    <property type="entry name" value="RIBULOSE-5-PHOSPHATE-3-EPIMERASE"/>
    <property type="match status" value="1"/>
</dbReference>
<feature type="binding site" evidence="10 14">
    <location>
        <position position="69"/>
    </location>
    <ligand>
        <name>substrate</name>
    </ligand>
</feature>
<evidence type="ECO:0000256" key="8">
    <source>
        <dbReference type="ARBA" id="ARBA00022723"/>
    </source>
</evidence>
<comment type="pathway">
    <text evidence="10">Carbohydrate degradation.</text>
</comment>
<evidence type="ECO:0000256" key="11">
    <source>
        <dbReference type="PIRNR" id="PIRNR001461"/>
    </source>
</evidence>
<gene>
    <name evidence="10 15" type="primary">rpe</name>
    <name evidence="15" type="ORF">EIC27_04900</name>
</gene>
<evidence type="ECO:0000256" key="9">
    <source>
        <dbReference type="ARBA" id="ARBA00023235"/>
    </source>
</evidence>
<feature type="active site" description="Proton donor" evidence="10 12">
    <location>
        <position position="177"/>
    </location>
</feature>
<evidence type="ECO:0000256" key="2">
    <source>
        <dbReference type="ARBA" id="ARBA00001936"/>
    </source>
</evidence>
<feature type="binding site" evidence="10 13">
    <location>
        <position position="69"/>
    </location>
    <ligand>
        <name>a divalent metal cation</name>
        <dbReference type="ChEBI" id="CHEBI:60240"/>
    </ligand>
</feature>
<keyword evidence="9 10" id="KW-0413">Isomerase</keyword>
<name>A0A3R9ZJC4_9RICK</name>
<keyword evidence="13" id="KW-0862">Zinc</keyword>
<evidence type="ECO:0000313" key="16">
    <source>
        <dbReference type="Proteomes" id="UP000279470"/>
    </source>
</evidence>
<dbReference type="GO" id="GO:0005737">
    <property type="term" value="C:cytoplasm"/>
    <property type="evidence" value="ECO:0007669"/>
    <property type="project" value="UniProtKB-ARBA"/>
</dbReference>
<dbReference type="PIRSF" id="PIRSF001461">
    <property type="entry name" value="RPE"/>
    <property type="match status" value="1"/>
</dbReference>
<evidence type="ECO:0000256" key="4">
    <source>
        <dbReference type="ARBA" id="ARBA00001947"/>
    </source>
</evidence>
<feature type="binding site" evidence="10 14">
    <location>
        <position position="11"/>
    </location>
    <ligand>
        <name>substrate</name>
    </ligand>
</feature>
<comment type="cofactor">
    <cofactor evidence="4">
        <name>Zn(2+)</name>
        <dbReference type="ChEBI" id="CHEBI:29105"/>
    </cofactor>
</comment>
<dbReference type="EMBL" id="RXFM01000067">
    <property type="protein sequence ID" value="RST64175.1"/>
    <property type="molecule type" value="Genomic_DNA"/>
</dbReference>
<keyword evidence="8 10" id="KW-0479">Metal-binding</keyword>
<feature type="binding site" evidence="10 14">
    <location>
        <begin position="145"/>
        <end position="148"/>
    </location>
    <ligand>
        <name>substrate</name>
    </ligand>
</feature>